<name>A0A939EZ86_9BACT</name>
<evidence type="ECO:0000313" key="2">
    <source>
        <dbReference type="EMBL" id="MBO0360198.1"/>
    </source>
</evidence>
<dbReference type="InterPro" id="IPR018958">
    <property type="entry name" value="Knr4/Smi1-like_dom"/>
</dbReference>
<sequence>MTPTDIRVVHQFVDVALQKLRDVDLMRLPYANMPLEMQDETGTSEDDWLPWKPVPSTVTDSDITELEAKTKLRYPDLYKEFLHYKHFYDLWPQQEINFFRHGIYEWKAKLLARYFDAWDPSKLIEQGLIYFADYSDWGIVCFDANSQNKEDHDCPVVMIDHELLHSEPVPKQVLYPSFAAMMYSLVADQQDSNVPD</sequence>
<keyword evidence="3" id="KW-1185">Reference proteome</keyword>
<protein>
    <submittedName>
        <fullName evidence="2">SMI1/KNR4 family protein</fullName>
    </submittedName>
</protein>
<evidence type="ECO:0000313" key="3">
    <source>
        <dbReference type="Proteomes" id="UP000664144"/>
    </source>
</evidence>
<comment type="caution">
    <text evidence="2">The sequence shown here is derived from an EMBL/GenBank/DDBJ whole genome shotgun (WGS) entry which is preliminary data.</text>
</comment>
<dbReference type="EMBL" id="JAFLQZ010000017">
    <property type="protein sequence ID" value="MBO0360198.1"/>
    <property type="molecule type" value="Genomic_DNA"/>
</dbReference>
<reference evidence="2" key="1">
    <citation type="submission" date="2021-03" db="EMBL/GenBank/DDBJ databases">
        <authorList>
            <person name="Kim M.K."/>
        </authorList>
    </citation>
    <scope>NUCLEOTIDE SEQUENCE</scope>
    <source>
        <strain evidence="2">BT186</strain>
    </source>
</reference>
<evidence type="ECO:0000259" key="1">
    <source>
        <dbReference type="Pfam" id="PF09346"/>
    </source>
</evidence>
<feature type="domain" description="Knr4/Smi1-like" evidence="1">
    <location>
        <begin position="58"/>
        <end position="182"/>
    </location>
</feature>
<dbReference type="InterPro" id="IPR037883">
    <property type="entry name" value="Knr4/Smi1-like_sf"/>
</dbReference>
<accession>A0A939EZ86</accession>
<dbReference type="AlphaFoldDB" id="A0A939EZ86"/>
<dbReference type="SUPFAM" id="SSF160631">
    <property type="entry name" value="SMI1/KNR4-like"/>
    <property type="match status" value="1"/>
</dbReference>
<dbReference type="RefSeq" id="WP_206986141.1">
    <property type="nucleotide sequence ID" value="NZ_JAFLQZ010000017.1"/>
</dbReference>
<dbReference type="Gene3D" id="3.40.1580.10">
    <property type="entry name" value="SMI1/KNR4-like"/>
    <property type="match status" value="1"/>
</dbReference>
<gene>
    <name evidence="2" type="ORF">J0X19_19710</name>
</gene>
<dbReference type="Pfam" id="PF09346">
    <property type="entry name" value="SMI1_KNR4"/>
    <property type="match status" value="1"/>
</dbReference>
<proteinExistence type="predicted"/>
<organism evidence="2 3">
    <name type="scientific">Hymenobacter telluris</name>
    <dbReference type="NCBI Taxonomy" id="2816474"/>
    <lineage>
        <taxon>Bacteria</taxon>
        <taxon>Pseudomonadati</taxon>
        <taxon>Bacteroidota</taxon>
        <taxon>Cytophagia</taxon>
        <taxon>Cytophagales</taxon>
        <taxon>Hymenobacteraceae</taxon>
        <taxon>Hymenobacter</taxon>
    </lineage>
</organism>
<dbReference type="Proteomes" id="UP000664144">
    <property type="component" value="Unassembled WGS sequence"/>
</dbReference>